<comment type="pathway">
    <text evidence="5">Glycan metabolism; pectin degradation; 2-dehydro-3-deoxy-D-gluconate from pectin: step 1/5.</text>
</comment>
<keyword evidence="8" id="KW-1185">Reference proteome</keyword>
<evidence type="ECO:0000256" key="1">
    <source>
        <dbReference type="ARBA" id="ARBA00008891"/>
    </source>
</evidence>
<evidence type="ECO:0000313" key="7">
    <source>
        <dbReference type="EMBL" id="MEN3068740.1"/>
    </source>
</evidence>
<protein>
    <recommendedName>
        <fullName evidence="5">Pectinesterase</fullName>
        <ecNumber evidence="5">3.1.1.11</ecNumber>
    </recommendedName>
</protein>
<dbReference type="Pfam" id="PF01095">
    <property type="entry name" value="Pectinesterase"/>
    <property type="match status" value="1"/>
</dbReference>
<keyword evidence="3 5" id="KW-0063">Aspartyl esterase</keyword>
<sequence length="493" mass="52626">MRDLKNSIAACRTLAVAALLSPVLLACSTPPAASSRVPSLPHRPQLSDAQAARYSYAEVLKVTGAVGALKNDPWDPLADAFMAGKATVTADYVVDKNSAADGVKRFNSIQAAVNKAVLDATAGARSQRIYISIAPGTYSELVYVPALGAPITLYGTDADATKTRIAVNIDAGMPGDEYAAKFGPQFKDVDASIQAMAKVQLDRGKSGIGTSGSAMVWIKNDGFQAKNITFHNTYNANRGACKEALNALGQCPTGNHQAVAFLIDAADKVYVENGRFQSYQDTLYFKSSGVGKTNRSFYNNSYVEGDVDFIFGRATGYFRKTEIKSLGVRSASVFATAPSTNIGTPYGIVFDDCNFTSDGKGVAATGDTYLARQWFEGQRCSPYGNDRDKCSIDASNSAAVTATVIRKENIETVGKTIVMNSRLGAHINKRGWADWEGDPAKTSFRKATYSSDVFFDNLQAAGKNPAALGYSKPQPVEYFLAEYNNSGPGASPN</sequence>
<evidence type="ECO:0000256" key="3">
    <source>
        <dbReference type="ARBA" id="ARBA00023085"/>
    </source>
</evidence>
<reference evidence="7 8" key="1">
    <citation type="journal article" date="2018" name="Int. J. Syst. Evol. Microbiol.">
        <title>Uliginosibacterium sediminicola sp. nov., isolated from freshwater sediment.</title>
        <authorList>
            <person name="Hwang W.M."/>
            <person name="Kim S.M."/>
            <person name="Kang K."/>
            <person name="Ahn T.Y."/>
        </authorList>
    </citation>
    <scope>NUCLEOTIDE SEQUENCE [LARGE SCALE GENOMIC DNA]</scope>
    <source>
        <strain evidence="7 8">M1-21</strain>
    </source>
</reference>
<organism evidence="7 8">
    <name type="scientific">Uliginosibacterium sediminicola</name>
    <dbReference type="NCBI Taxonomy" id="2024550"/>
    <lineage>
        <taxon>Bacteria</taxon>
        <taxon>Pseudomonadati</taxon>
        <taxon>Pseudomonadota</taxon>
        <taxon>Betaproteobacteria</taxon>
        <taxon>Rhodocyclales</taxon>
        <taxon>Zoogloeaceae</taxon>
        <taxon>Uliginosibacterium</taxon>
    </lineage>
</organism>
<feature type="domain" description="Pectinesterase catalytic" evidence="6">
    <location>
        <begin position="207"/>
        <end position="375"/>
    </location>
</feature>
<feature type="active site" evidence="4">
    <location>
        <position position="308"/>
    </location>
</feature>
<gene>
    <name evidence="7" type="ORF">ABDB84_09640</name>
</gene>
<accession>A0ABU9YYG1</accession>
<evidence type="ECO:0000256" key="4">
    <source>
        <dbReference type="PROSITE-ProRule" id="PRU10040"/>
    </source>
</evidence>
<dbReference type="PROSITE" id="PS00503">
    <property type="entry name" value="PECTINESTERASE_2"/>
    <property type="match status" value="1"/>
</dbReference>
<dbReference type="EMBL" id="JBDIVE010000004">
    <property type="protein sequence ID" value="MEN3068740.1"/>
    <property type="molecule type" value="Genomic_DNA"/>
</dbReference>
<feature type="signal peptide" evidence="5">
    <location>
        <begin position="1"/>
        <end position="26"/>
    </location>
</feature>
<dbReference type="InterPro" id="IPR012334">
    <property type="entry name" value="Pectin_lyas_fold"/>
</dbReference>
<dbReference type="EC" id="3.1.1.11" evidence="5"/>
<dbReference type="Proteomes" id="UP001410394">
    <property type="component" value="Unassembled WGS sequence"/>
</dbReference>
<evidence type="ECO:0000256" key="5">
    <source>
        <dbReference type="RuleBase" id="RU000589"/>
    </source>
</evidence>
<dbReference type="Gene3D" id="2.160.20.10">
    <property type="entry name" value="Single-stranded right-handed beta-helix, Pectin lyase-like"/>
    <property type="match status" value="1"/>
</dbReference>
<dbReference type="RefSeq" id="WP_345919512.1">
    <property type="nucleotide sequence ID" value="NZ_JBDIVE010000004.1"/>
</dbReference>
<feature type="chain" id="PRO_5044997833" description="Pectinesterase" evidence="5">
    <location>
        <begin position="27"/>
        <end position="493"/>
    </location>
</feature>
<dbReference type="InterPro" id="IPR000070">
    <property type="entry name" value="Pectinesterase_cat"/>
</dbReference>
<comment type="caution">
    <text evidence="7">The sequence shown here is derived from an EMBL/GenBank/DDBJ whole genome shotgun (WGS) entry which is preliminary data.</text>
</comment>
<evidence type="ECO:0000256" key="2">
    <source>
        <dbReference type="ARBA" id="ARBA00022801"/>
    </source>
</evidence>
<dbReference type="SUPFAM" id="SSF51126">
    <property type="entry name" value="Pectin lyase-like"/>
    <property type="match status" value="1"/>
</dbReference>
<dbReference type="PROSITE" id="PS51257">
    <property type="entry name" value="PROKAR_LIPOPROTEIN"/>
    <property type="match status" value="1"/>
</dbReference>
<dbReference type="PANTHER" id="PTHR31321:SF57">
    <property type="entry name" value="PECTINESTERASE 53-RELATED"/>
    <property type="match status" value="1"/>
</dbReference>
<evidence type="ECO:0000259" key="6">
    <source>
        <dbReference type="Pfam" id="PF01095"/>
    </source>
</evidence>
<dbReference type="InterPro" id="IPR011050">
    <property type="entry name" value="Pectin_lyase_fold/virulence"/>
</dbReference>
<comment type="similarity">
    <text evidence="1">Belongs to the pectinesterase family.</text>
</comment>
<name>A0ABU9YYG1_9RHOO</name>
<dbReference type="PANTHER" id="PTHR31321">
    <property type="entry name" value="ACYL-COA THIOESTER HYDROLASE YBHC-RELATED"/>
    <property type="match status" value="1"/>
</dbReference>
<keyword evidence="2 5" id="KW-0378">Hydrolase</keyword>
<keyword evidence="5" id="KW-0732">Signal</keyword>
<evidence type="ECO:0000313" key="8">
    <source>
        <dbReference type="Proteomes" id="UP001410394"/>
    </source>
</evidence>
<comment type="catalytic activity">
    <reaction evidence="5">
        <text>[(1-&gt;4)-alpha-D-galacturonosyl methyl ester](n) + n H2O = [(1-&gt;4)-alpha-D-galacturonosyl](n) + n methanol + n H(+)</text>
        <dbReference type="Rhea" id="RHEA:22380"/>
        <dbReference type="Rhea" id="RHEA-COMP:14570"/>
        <dbReference type="Rhea" id="RHEA-COMP:14573"/>
        <dbReference type="ChEBI" id="CHEBI:15377"/>
        <dbReference type="ChEBI" id="CHEBI:15378"/>
        <dbReference type="ChEBI" id="CHEBI:17790"/>
        <dbReference type="ChEBI" id="CHEBI:140522"/>
        <dbReference type="ChEBI" id="CHEBI:140523"/>
        <dbReference type="EC" id="3.1.1.11"/>
    </reaction>
</comment>
<proteinExistence type="inferred from homology"/>
<dbReference type="InterPro" id="IPR033131">
    <property type="entry name" value="Pectinesterase_Asp_AS"/>
</dbReference>